<dbReference type="Gene3D" id="2.30.110.10">
    <property type="entry name" value="Electron Transport, Fmn-binding Protein, Chain A"/>
    <property type="match status" value="1"/>
</dbReference>
<dbReference type="RefSeq" id="WP_344711640.1">
    <property type="nucleotide sequence ID" value="NZ_BAAAWH010000001.1"/>
</dbReference>
<keyword evidence="2" id="KW-1185">Reference proteome</keyword>
<dbReference type="SUPFAM" id="SSF50475">
    <property type="entry name" value="FMN-binding split barrel"/>
    <property type="match status" value="1"/>
</dbReference>
<accession>A0ABV5SYV1</accession>
<comment type="caution">
    <text evidence="1">The sequence shown here is derived from an EMBL/GenBank/DDBJ whole genome shotgun (WGS) entry which is preliminary data.</text>
</comment>
<reference evidence="1 2" key="1">
    <citation type="submission" date="2024-09" db="EMBL/GenBank/DDBJ databases">
        <authorList>
            <person name="Sun Q."/>
            <person name="Mori K."/>
        </authorList>
    </citation>
    <scope>NUCLEOTIDE SEQUENCE [LARGE SCALE GENOMIC DNA]</scope>
    <source>
        <strain evidence="1 2">JCM 1342</strain>
    </source>
</reference>
<evidence type="ECO:0000313" key="2">
    <source>
        <dbReference type="Proteomes" id="UP001589611"/>
    </source>
</evidence>
<dbReference type="InterPro" id="IPR012349">
    <property type="entry name" value="Split_barrel_FMN-bd"/>
</dbReference>
<organism evidence="1 2">
    <name type="scientific">Microbacterium terregens</name>
    <dbReference type="NCBI Taxonomy" id="69363"/>
    <lineage>
        <taxon>Bacteria</taxon>
        <taxon>Bacillati</taxon>
        <taxon>Actinomycetota</taxon>
        <taxon>Actinomycetes</taxon>
        <taxon>Micrococcales</taxon>
        <taxon>Microbacteriaceae</taxon>
        <taxon>Microbacterium</taxon>
    </lineage>
</organism>
<gene>
    <name evidence="1" type="ORF">ACFFPJ_03410</name>
</gene>
<dbReference type="EMBL" id="JBHMBE010000001">
    <property type="protein sequence ID" value="MFB9644842.1"/>
    <property type="molecule type" value="Genomic_DNA"/>
</dbReference>
<protein>
    <submittedName>
        <fullName evidence="1">Pyridoxamine 5'-phosphate oxidase family protein</fullName>
    </submittedName>
</protein>
<dbReference type="InterPro" id="IPR024747">
    <property type="entry name" value="Pyridox_Oxase-rel"/>
</dbReference>
<dbReference type="Proteomes" id="UP001589611">
    <property type="component" value="Unassembled WGS sequence"/>
</dbReference>
<sequence>MREFADEAVTEMTQDECWHLLEHAEVGRLALSVRDEVDIYPLNFVVSEGALYFRTSPGSKLAELTANPRVALEADRYDDVAAASVIVKGLAERLELQSEIDAADELPLHPWIPTLKYRWVRIVPTRITGRRFTRAPEPDRYSVVDGGPTA</sequence>
<name>A0ABV5SYV1_9MICO</name>
<dbReference type="Pfam" id="PF12900">
    <property type="entry name" value="Pyridox_ox_2"/>
    <property type="match status" value="1"/>
</dbReference>
<proteinExistence type="predicted"/>
<evidence type="ECO:0000313" key="1">
    <source>
        <dbReference type="EMBL" id="MFB9644842.1"/>
    </source>
</evidence>